<organism evidence="1 2">
    <name type="scientific">Pseudomonas syringae pv. maculicola</name>
    <dbReference type="NCBI Taxonomy" id="59511"/>
    <lineage>
        <taxon>Bacteria</taxon>
        <taxon>Pseudomonadati</taxon>
        <taxon>Pseudomonadota</taxon>
        <taxon>Gammaproteobacteria</taxon>
        <taxon>Pseudomonadales</taxon>
        <taxon>Pseudomonadaceae</taxon>
        <taxon>Pseudomonas</taxon>
    </lineage>
</organism>
<comment type="caution">
    <text evidence="1">The sequence shown here is derived from an EMBL/GenBank/DDBJ whole genome shotgun (WGS) entry which is preliminary data.</text>
</comment>
<dbReference type="Proteomes" id="UP000282378">
    <property type="component" value="Unassembled WGS sequence"/>
</dbReference>
<accession>A0A3M2WZL1</accession>
<evidence type="ECO:0000313" key="1">
    <source>
        <dbReference type="EMBL" id="RML56974.1"/>
    </source>
</evidence>
<evidence type="ECO:0000313" key="2">
    <source>
        <dbReference type="Proteomes" id="UP000282378"/>
    </source>
</evidence>
<proteinExistence type="predicted"/>
<dbReference type="AlphaFoldDB" id="A0A3M2WZL1"/>
<protein>
    <submittedName>
        <fullName evidence="1">Uncharacterized protein</fullName>
    </submittedName>
</protein>
<name>A0A3M2WZL1_PSEYM</name>
<reference evidence="1 2" key="1">
    <citation type="submission" date="2018-08" db="EMBL/GenBank/DDBJ databases">
        <title>Recombination of ecologically and evolutionarily significant loci maintains genetic cohesion in the Pseudomonas syringae species complex.</title>
        <authorList>
            <person name="Dillon M."/>
            <person name="Thakur S."/>
            <person name="Almeida R.N.D."/>
            <person name="Weir B.S."/>
            <person name="Guttman D.S."/>
        </authorList>
    </citation>
    <scope>NUCLEOTIDE SEQUENCE [LARGE SCALE GENOMIC DNA]</scope>
    <source>
        <strain evidence="1 2">88_10</strain>
    </source>
</reference>
<dbReference type="EMBL" id="RBNL01003166">
    <property type="protein sequence ID" value="RML56974.1"/>
    <property type="molecule type" value="Genomic_DNA"/>
</dbReference>
<sequence>MRLVGVEQNRVAGGQQVALFIDADFEHALGDYEVFLHPWAMPVGDFFP</sequence>
<gene>
    <name evidence="1" type="ORF">APX70_200389</name>
</gene>